<dbReference type="AlphaFoldDB" id="A0A6C2CNR3"/>
<keyword evidence="2" id="KW-1185">Reference proteome</keyword>
<proteinExistence type="predicted"/>
<organism evidence="1 2">
    <name type="scientific">Zoogloea oleivorans</name>
    <dbReference type="NCBI Taxonomy" id="1552750"/>
    <lineage>
        <taxon>Bacteria</taxon>
        <taxon>Pseudomonadati</taxon>
        <taxon>Pseudomonadota</taxon>
        <taxon>Betaproteobacteria</taxon>
        <taxon>Rhodocyclales</taxon>
        <taxon>Zoogloeaceae</taxon>
        <taxon>Zoogloea</taxon>
    </lineage>
</organism>
<evidence type="ECO:0000313" key="1">
    <source>
        <dbReference type="EMBL" id="TYC55022.1"/>
    </source>
</evidence>
<gene>
    <name evidence="1" type="ORF">ETQ85_16370</name>
</gene>
<sequence>MTMHAHGDFAFHPYAMPRRGAEPKWDGWYDLMKNGSPVRTFVRVPSREGFDDPDMACQAAEILAEWDIDGGHGLAAR</sequence>
<protein>
    <submittedName>
        <fullName evidence="1">Uncharacterized protein</fullName>
    </submittedName>
</protein>
<comment type="caution">
    <text evidence="1">The sequence shown here is derived from an EMBL/GenBank/DDBJ whole genome shotgun (WGS) entry which is preliminary data.</text>
</comment>
<dbReference type="RefSeq" id="WP_148580155.1">
    <property type="nucleotide sequence ID" value="NZ_JAVEUW010000024.1"/>
</dbReference>
<dbReference type="EMBL" id="SDKK01000015">
    <property type="protein sequence ID" value="TYC55022.1"/>
    <property type="molecule type" value="Genomic_DNA"/>
</dbReference>
<name>A0A6C2CNR3_9RHOO</name>
<reference evidence="1 2" key="1">
    <citation type="submission" date="2019-01" db="EMBL/GenBank/DDBJ databases">
        <title>Zoogloea oleivorans genome sequencing and assembly.</title>
        <authorList>
            <person name="Tancsics A."/>
            <person name="Farkas M."/>
            <person name="Kriszt B."/>
            <person name="Maroti G."/>
            <person name="Horvath B."/>
        </authorList>
    </citation>
    <scope>NUCLEOTIDE SEQUENCE [LARGE SCALE GENOMIC DNA]</scope>
    <source>
        <strain evidence="1 2">Buc</strain>
    </source>
</reference>
<evidence type="ECO:0000313" key="2">
    <source>
        <dbReference type="Proteomes" id="UP000389128"/>
    </source>
</evidence>
<dbReference type="OrthoDB" id="9182245at2"/>
<accession>A0A6C2CNR3</accession>
<dbReference type="Proteomes" id="UP000389128">
    <property type="component" value="Unassembled WGS sequence"/>
</dbReference>